<feature type="transmembrane region" description="Helical" evidence="2">
    <location>
        <begin position="175"/>
        <end position="196"/>
    </location>
</feature>
<feature type="transmembrane region" description="Helical" evidence="2">
    <location>
        <begin position="111"/>
        <end position="128"/>
    </location>
</feature>
<feature type="transmembrane region" description="Helical" evidence="2">
    <location>
        <begin position="84"/>
        <end position="102"/>
    </location>
</feature>
<feature type="region of interest" description="Disordered" evidence="1">
    <location>
        <begin position="40"/>
        <end position="62"/>
    </location>
</feature>
<dbReference type="Proteomes" id="UP000316609">
    <property type="component" value="Unassembled WGS sequence"/>
</dbReference>
<gene>
    <name evidence="3" type="ORF">E6K78_09145</name>
</gene>
<sequence>MRKAASRVAFHRVIGRAAATLLVAMVLDPALAIAQVPGPARRDSLAPPARPENLAPPARPESAAVPYRMPPLRQALLSELHNKIIHFPIVLTLGGALLLILARKRPELEPVAFWTVWGAALFTLAAYFSGVSQAQRFEGRPKEWVVTIHRNFGIAVGITQAVWVFLLLRTGTRRWAWIWGLLVTALVLVAAFWGGLVAHGRSNLPRVAGP</sequence>
<keyword evidence="2" id="KW-0472">Membrane</keyword>
<reference evidence="3 4" key="1">
    <citation type="journal article" date="2019" name="Nat. Microbiol.">
        <title>Mediterranean grassland soil C-N compound turnover is dependent on rainfall and depth, and is mediated by genomically divergent microorganisms.</title>
        <authorList>
            <person name="Diamond S."/>
            <person name="Andeer P.F."/>
            <person name="Li Z."/>
            <person name="Crits-Christoph A."/>
            <person name="Burstein D."/>
            <person name="Anantharaman K."/>
            <person name="Lane K.R."/>
            <person name="Thomas B.C."/>
            <person name="Pan C."/>
            <person name="Northen T.R."/>
            <person name="Banfield J.F."/>
        </authorList>
    </citation>
    <scope>NUCLEOTIDE SEQUENCE [LARGE SCALE GENOMIC DNA]</scope>
    <source>
        <strain evidence="3">WS_8</strain>
    </source>
</reference>
<proteinExistence type="predicted"/>
<accession>A0A538TLE9</accession>
<keyword evidence="2" id="KW-1133">Transmembrane helix</keyword>
<organism evidence="3 4">
    <name type="scientific">Eiseniibacteriota bacterium</name>
    <dbReference type="NCBI Taxonomy" id="2212470"/>
    <lineage>
        <taxon>Bacteria</taxon>
        <taxon>Candidatus Eiseniibacteriota</taxon>
    </lineage>
</organism>
<evidence type="ECO:0000256" key="1">
    <source>
        <dbReference type="SAM" id="MobiDB-lite"/>
    </source>
</evidence>
<comment type="caution">
    <text evidence="3">The sequence shown here is derived from an EMBL/GenBank/DDBJ whole genome shotgun (WGS) entry which is preliminary data.</text>
</comment>
<name>A0A538TLE9_UNCEI</name>
<dbReference type="EMBL" id="VBOY01000086">
    <property type="protein sequence ID" value="TMQ64442.1"/>
    <property type="molecule type" value="Genomic_DNA"/>
</dbReference>
<feature type="transmembrane region" description="Helical" evidence="2">
    <location>
        <begin position="148"/>
        <end position="168"/>
    </location>
</feature>
<evidence type="ECO:0008006" key="5">
    <source>
        <dbReference type="Google" id="ProtNLM"/>
    </source>
</evidence>
<evidence type="ECO:0000313" key="3">
    <source>
        <dbReference type="EMBL" id="TMQ64442.1"/>
    </source>
</evidence>
<dbReference type="AlphaFoldDB" id="A0A538TLE9"/>
<protein>
    <recommendedName>
        <fullName evidence="5">DUF2231 domain-containing protein</fullName>
    </recommendedName>
</protein>
<keyword evidence="2" id="KW-0812">Transmembrane</keyword>
<evidence type="ECO:0000256" key="2">
    <source>
        <dbReference type="SAM" id="Phobius"/>
    </source>
</evidence>
<evidence type="ECO:0000313" key="4">
    <source>
        <dbReference type="Proteomes" id="UP000316609"/>
    </source>
</evidence>